<reference evidence="2" key="1">
    <citation type="submission" date="2018-01" db="EMBL/GenBank/DDBJ databases">
        <authorList>
            <person name="Kerou L M."/>
        </authorList>
    </citation>
    <scope>NUCLEOTIDE SEQUENCE [LARGE SCALE GENOMIC DNA]</scope>
    <source>
        <strain evidence="2">SCU2</strain>
    </source>
</reference>
<dbReference type="AlphaFoldDB" id="A0A2K5AQG5"/>
<name>A0A2K5AQG5_9ARCH</name>
<proteinExistence type="predicted"/>
<accession>A0A2K5AQG5</accession>
<evidence type="ECO:0000313" key="1">
    <source>
        <dbReference type="EMBL" id="SPC33880.1"/>
    </source>
</evidence>
<gene>
    <name evidence="1" type="ORF">NCAV_0699</name>
</gene>
<dbReference type="Proteomes" id="UP000236248">
    <property type="component" value="Chromosome NCAV"/>
</dbReference>
<organism evidence="1 2">
    <name type="scientific">Candidatus Nitrosocaldus cavascurensis</name>
    <dbReference type="NCBI Taxonomy" id="2058097"/>
    <lineage>
        <taxon>Archaea</taxon>
        <taxon>Nitrososphaerota</taxon>
        <taxon>Nitrososphaeria</taxon>
        <taxon>Candidatus Nitrosocaldales</taxon>
        <taxon>Candidatus Nitrosocaldaceae</taxon>
        <taxon>Candidatus Nitrosocaldus</taxon>
    </lineage>
</organism>
<dbReference type="EMBL" id="LT981265">
    <property type="protein sequence ID" value="SPC33880.1"/>
    <property type="molecule type" value="Genomic_DNA"/>
</dbReference>
<protein>
    <submittedName>
        <fullName evidence="1">Uncharacterized protein</fullName>
    </submittedName>
</protein>
<evidence type="ECO:0000313" key="2">
    <source>
        <dbReference type="Proteomes" id="UP000236248"/>
    </source>
</evidence>
<sequence>MTVTVDQVKALLKIDSTQFDAYISTTINNTYVIYDYLDALGASAEHKDEVVKYASAYRIARQIGTFPKSMQEALLEHLRGLLSKYILAT</sequence>
<dbReference type="KEGG" id="ncv:NCAV_0699"/>
<keyword evidence="2" id="KW-1185">Reference proteome</keyword>